<reference evidence="1 2" key="1">
    <citation type="submission" date="2024-03" db="EMBL/GenBank/DDBJ databases">
        <authorList>
            <person name="Gkanogiannis A."/>
            <person name="Becerra Lopez-Lavalle L."/>
        </authorList>
    </citation>
    <scope>NUCLEOTIDE SEQUENCE [LARGE SCALE GENOMIC DNA]</scope>
</reference>
<name>A0ABP0XYW1_9ROSI</name>
<evidence type="ECO:0000313" key="2">
    <source>
        <dbReference type="Proteomes" id="UP001642487"/>
    </source>
</evidence>
<dbReference type="Proteomes" id="UP001642487">
    <property type="component" value="Chromosome 11"/>
</dbReference>
<sequence>MEKKGKGDNAQNHRLLALIHDITGGTPPRSFDFGSSGFERNSGGAVSLSQAAALRSDAAPPPSCWTWVFSSPFIFLIKGPAIAISLPEDMYEIMEMEEKEDLGCL</sequence>
<accession>A0ABP0XYW1</accession>
<proteinExistence type="predicted"/>
<organism evidence="1 2">
    <name type="scientific">Citrullus colocynthis</name>
    <name type="common">colocynth</name>
    <dbReference type="NCBI Taxonomy" id="252529"/>
    <lineage>
        <taxon>Eukaryota</taxon>
        <taxon>Viridiplantae</taxon>
        <taxon>Streptophyta</taxon>
        <taxon>Embryophyta</taxon>
        <taxon>Tracheophyta</taxon>
        <taxon>Spermatophyta</taxon>
        <taxon>Magnoliopsida</taxon>
        <taxon>eudicotyledons</taxon>
        <taxon>Gunneridae</taxon>
        <taxon>Pentapetalae</taxon>
        <taxon>rosids</taxon>
        <taxon>fabids</taxon>
        <taxon>Cucurbitales</taxon>
        <taxon>Cucurbitaceae</taxon>
        <taxon>Benincaseae</taxon>
        <taxon>Citrullus</taxon>
    </lineage>
</organism>
<keyword evidence="2" id="KW-1185">Reference proteome</keyword>
<evidence type="ECO:0000313" key="1">
    <source>
        <dbReference type="EMBL" id="CAK9313352.1"/>
    </source>
</evidence>
<gene>
    <name evidence="1" type="ORF">CITCOLO1_LOCUS5066</name>
</gene>
<protein>
    <submittedName>
        <fullName evidence="1">Uncharacterized protein</fullName>
    </submittedName>
</protein>
<dbReference type="EMBL" id="OZ021745">
    <property type="protein sequence ID" value="CAK9313352.1"/>
    <property type="molecule type" value="Genomic_DNA"/>
</dbReference>